<dbReference type="AlphaFoldDB" id="A0A7X3MH74"/>
<dbReference type="EMBL" id="WUQX01000001">
    <property type="protein sequence ID" value="MXP76354.1"/>
    <property type="molecule type" value="Genomic_DNA"/>
</dbReference>
<comment type="caution">
    <text evidence="1">The sequence shown here is derived from an EMBL/GenBank/DDBJ whole genome shotgun (WGS) entry which is preliminary data.</text>
</comment>
<evidence type="ECO:0000313" key="2">
    <source>
        <dbReference type="Proteomes" id="UP000460412"/>
    </source>
</evidence>
<organism evidence="1 2">
    <name type="scientific">Sporofaciens musculi</name>
    <dbReference type="NCBI Taxonomy" id="2681861"/>
    <lineage>
        <taxon>Bacteria</taxon>
        <taxon>Bacillati</taxon>
        <taxon>Bacillota</taxon>
        <taxon>Clostridia</taxon>
        <taxon>Lachnospirales</taxon>
        <taxon>Lachnospiraceae</taxon>
        <taxon>Sporofaciens</taxon>
    </lineage>
</organism>
<evidence type="ECO:0008006" key="3">
    <source>
        <dbReference type="Google" id="ProtNLM"/>
    </source>
</evidence>
<protein>
    <recommendedName>
        <fullName evidence="3">HipA-like C-terminal domain-containing protein</fullName>
    </recommendedName>
</protein>
<dbReference type="Proteomes" id="UP000460412">
    <property type="component" value="Unassembled WGS sequence"/>
</dbReference>
<dbReference type="RefSeq" id="WP_159751494.1">
    <property type="nucleotide sequence ID" value="NZ_CATIFW010000146.1"/>
</dbReference>
<dbReference type="Gene3D" id="1.10.1070.20">
    <property type="match status" value="1"/>
</dbReference>
<gene>
    <name evidence="1" type="ORF">GN277_13420</name>
</gene>
<evidence type="ECO:0000313" key="1">
    <source>
        <dbReference type="EMBL" id="MXP76354.1"/>
    </source>
</evidence>
<accession>A0A7X3MH74</accession>
<keyword evidence="2" id="KW-1185">Reference proteome</keyword>
<sequence>MFREEIEQEYIVAMDGTSEGTQMKYKKNNYWYKKDCRGREGLAEYLISGLLTYSDLSSSEYVIYEKGLINEVEGCRSRDFLKEGEELVTFYRLYYNEFGKDLSHVLVTMETMEERIEYVVRFVWQSCGVDIREYLKKIFTLDMITLNEDRHLNNLAVLSQGNQFVPAPIFDNGVSLLTANQSVNWHFPMEENVRRVVARPFCGSHERMFKYFGVGFHLDFPAVMRWLKKEDESREKDVLIYQLQRYPFLAR</sequence>
<name>A0A7X3MH74_9FIRM</name>
<reference evidence="1 2" key="1">
    <citation type="submission" date="2019-12" db="EMBL/GenBank/DDBJ databases">
        <title>Sporaefaciens musculi gen. nov., sp. nov., a novel bacterium isolated from the caecum of an obese mouse.</title>
        <authorList>
            <person name="Rasmussen T.S."/>
            <person name="Streidl T."/>
            <person name="Hitch T.C.A."/>
            <person name="Wortmann E."/>
            <person name="Deptula P."/>
            <person name="Hansen M."/>
            <person name="Nielsen D.S."/>
            <person name="Clavel T."/>
            <person name="Vogensen F.K."/>
        </authorList>
    </citation>
    <scope>NUCLEOTIDE SEQUENCE [LARGE SCALE GENOMIC DNA]</scope>
    <source>
        <strain evidence="1 2">WCA-9-b2</strain>
    </source>
</reference>
<proteinExistence type="predicted"/>